<comment type="caution">
    <text evidence="1">The sequence shown here is derived from an EMBL/GenBank/DDBJ whole genome shotgun (WGS) entry which is preliminary data.</text>
</comment>
<dbReference type="Proteomes" id="UP001221898">
    <property type="component" value="Unassembled WGS sequence"/>
</dbReference>
<dbReference type="AlphaFoldDB" id="A0AAD7SSI1"/>
<protein>
    <submittedName>
        <fullName evidence="1">Uncharacterized protein</fullName>
    </submittedName>
</protein>
<dbReference type="EMBL" id="JAINUG010000037">
    <property type="protein sequence ID" value="KAJ8407866.1"/>
    <property type="molecule type" value="Genomic_DNA"/>
</dbReference>
<evidence type="ECO:0000313" key="1">
    <source>
        <dbReference type="EMBL" id="KAJ8407866.1"/>
    </source>
</evidence>
<keyword evidence="2" id="KW-1185">Reference proteome</keyword>
<accession>A0AAD7SSI1</accession>
<proteinExistence type="predicted"/>
<evidence type="ECO:0000313" key="2">
    <source>
        <dbReference type="Proteomes" id="UP001221898"/>
    </source>
</evidence>
<gene>
    <name evidence="1" type="ORF">AAFF_G00269100</name>
</gene>
<organism evidence="1 2">
    <name type="scientific">Aldrovandia affinis</name>
    <dbReference type="NCBI Taxonomy" id="143900"/>
    <lineage>
        <taxon>Eukaryota</taxon>
        <taxon>Metazoa</taxon>
        <taxon>Chordata</taxon>
        <taxon>Craniata</taxon>
        <taxon>Vertebrata</taxon>
        <taxon>Euteleostomi</taxon>
        <taxon>Actinopterygii</taxon>
        <taxon>Neopterygii</taxon>
        <taxon>Teleostei</taxon>
        <taxon>Notacanthiformes</taxon>
        <taxon>Halosauridae</taxon>
        <taxon>Aldrovandia</taxon>
    </lineage>
</organism>
<name>A0AAD7SSI1_9TELE</name>
<reference evidence="1" key="1">
    <citation type="journal article" date="2023" name="Science">
        <title>Genome structures resolve the early diversification of teleost fishes.</title>
        <authorList>
            <person name="Parey E."/>
            <person name="Louis A."/>
            <person name="Montfort J."/>
            <person name="Bouchez O."/>
            <person name="Roques C."/>
            <person name="Iampietro C."/>
            <person name="Lluch J."/>
            <person name="Castinel A."/>
            <person name="Donnadieu C."/>
            <person name="Desvignes T."/>
            <person name="Floi Bucao C."/>
            <person name="Jouanno E."/>
            <person name="Wen M."/>
            <person name="Mejri S."/>
            <person name="Dirks R."/>
            <person name="Jansen H."/>
            <person name="Henkel C."/>
            <person name="Chen W.J."/>
            <person name="Zahm M."/>
            <person name="Cabau C."/>
            <person name="Klopp C."/>
            <person name="Thompson A.W."/>
            <person name="Robinson-Rechavi M."/>
            <person name="Braasch I."/>
            <person name="Lecointre G."/>
            <person name="Bobe J."/>
            <person name="Postlethwait J.H."/>
            <person name="Berthelot C."/>
            <person name="Roest Crollius H."/>
            <person name="Guiguen Y."/>
        </authorList>
    </citation>
    <scope>NUCLEOTIDE SEQUENCE</scope>
    <source>
        <strain evidence="1">NC1722</strain>
    </source>
</reference>
<sequence>MAPPVCPPAEAGAPLGLSVTLPPRAHHAGAARRGAAALPLDMRYCLTSGVLKQAGHAHLSSRGDPRRCDRSPVGGDEWAGESLIVSKQRHAEEAHVRCDLTDVSVCAPSLMINPGPRLRASSKALLPHPPIYLPPQTHPAVPLGFHTGRNRRSRHTLTSQASAGDATHAAVIFKWVTKPRSPAQMKAGGAAADPLLIMTRADQRHCCSKSCYCQQQ</sequence>